<dbReference type="Gramene" id="Pp3c13_7510V3.2">
    <property type="protein sequence ID" value="Pp3c13_7510V3.2"/>
    <property type="gene ID" value="Pp3c13_7510"/>
</dbReference>
<dbReference type="Gramene" id="Pp3c13_7510V3.1">
    <property type="protein sequence ID" value="Pp3c13_7510V3.1"/>
    <property type="gene ID" value="Pp3c13_7510"/>
</dbReference>
<feature type="domain" description="U-box" evidence="2">
    <location>
        <begin position="155"/>
        <end position="439"/>
    </location>
</feature>
<evidence type="ECO:0000313" key="4">
    <source>
        <dbReference type="EnsemblPlants" id="Pp3c13_7510V3.1"/>
    </source>
</evidence>
<dbReference type="InterPro" id="IPR011989">
    <property type="entry name" value="ARM-like"/>
</dbReference>
<dbReference type="Proteomes" id="UP000006727">
    <property type="component" value="Chromosome 13"/>
</dbReference>
<dbReference type="Gene3D" id="1.25.10.10">
    <property type="entry name" value="Leucine-rich Repeat Variant"/>
    <property type="match status" value="2"/>
</dbReference>
<dbReference type="OrthoDB" id="10064100at2759"/>
<dbReference type="EnsemblPlants" id="Pp3c13_7510V3.2">
    <property type="protein sequence ID" value="Pp3c13_7510V3.2"/>
    <property type="gene ID" value="Pp3c13_7510"/>
</dbReference>
<dbReference type="RefSeq" id="XP_024391887.1">
    <property type="nucleotide sequence ID" value="XM_024536119.2"/>
</dbReference>
<dbReference type="GeneID" id="112290129"/>
<dbReference type="InterPro" id="IPR058678">
    <property type="entry name" value="ARM_PUB"/>
</dbReference>
<evidence type="ECO:0000313" key="3">
    <source>
        <dbReference type="EMBL" id="PNR42262.1"/>
    </source>
</evidence>
<proteinExistence type="predicted"/>
<dbReference type="EnsemblPlants" id="Pp3c13_7510V3.1">
    <property type="protein sequence ID" value="Pp3c13_7510V3.1"/>
    <property type="gene ID" value="Pp3c13_7510"/>
</dbReference>
<accession>A0A2K1JL31</accession>
<organism evidence="3">
    <name type="scientific">Physcomitrium patens</name>
    <name type="common">Spreading-leaved earth moss</name>
    <name type="synonym">Physcomitrella patens</name>
    <dbReference type="NCBI Taxonomy" id="3218"/>
    <lineage>
        <taxon>Eukaryota</taxon>
        <taxon>Viridiplantae</taxon>
        <taxon>Streptophyta</taxon>
        <taxon>Embryophyta</taxon>
        <taxon>Bryophyta</taxon>
        <taxon>Bryophytina</taxon>
        <taxon>Bryopsida</taxon>
        <taxon>Funariidae</taxon>
        <taxon>Funariales</taxon>
        <taxon>Funariaceae</taxon>
        <taxon>Physcomitrium</taxon>
    </lineage>
</organism>
<dbReference type="AlphaFoldDB" id="A0A2K1JL31"/>
<feature type="compositionally biased region" description="Low complexity" evidence="1">
    <location>
        <begin position="80"/>
        <end position="90"/>
    </location>
</feature>
<evidence type="ECO:0000256" key="1">
    <source>
        <dbReference type="SAM" id="MobiDB-lite"/>
    </source>
</evidence>
<dbReference type="EMBL" id="ABEU02000013">
    <property type="protein sequence ID" value="PNR42262.1"/>
    <property type="molecule type" value="Genomic_DNA"/>
</dbReference>
<reference evidence="4" key="3">
    <citation type="submission" date="2020-12" db="UniProtKB">
        <authorList>
            <consortium name="EnsemblPlants"/>
        </authorList>
    </citation>
    <scope>IDENTIFICATION</scope>
</reference>
<gene>
    <name evidence="4" type="primary">LOC112290129</name>
    <name evidence="3" type="ORF">PHYPA_017091</name>
</gene>
<dbReference type="PaxDb" id="3218-PP1S52_192V6.1"/>
<dbReference type="InterPro" id="IPR016024">
    <property type="entry name" value="ARM-type_fold"/>
</dbReference>
<dbReference type="SUPFAM" id="SSF48371">
    <property type="entry name" value="ARM repeat"/>
    <property type="match status" value="1"/>
</dbReference>
<dbReference type="PANTHER" id="PTHR47873:SF1">
    <property type="entry name" value="ARM REPEAT SUPERFAMILY PROTEIN"/>
    <property type="match status" value="1"/>
</dbReference>
<evidence type="ECO:0000313" key="5">
    <source>
        <dbReference type="Proteomes" id="UP000006727"/>
    </source>
</evidence>
<keyword evidence="5" id="KW-1185">Reference proteome</keyword>
<name>A0A2K1JL31_PHYPA</name>
<reference evidence="3 5" key="2">
    <citation type="journal article" date="2018" name="Plant J.">
        <title>The Physcomitrella patens chromosome-scale assembly reveals moss genome structure and evolution.</title>
        <authorList>
            <person name="Lang D."/>
            <person name="Ullrich K.K."/>
            <person name="Murat F."/>
            <person name="Fuchs J."/>
            <person name="Jenkins J."/>
            <person name="Haas F.B."/>
            <person name="Piednoel M."/>
            <person name="Gundlach H."/>
            <person name="Van Bel M."/>
            <person name="Meyberg R."/>
            <person name="Vives C."/>
            <person name="Morata J."/>
            <person name="Symeonidi A."/>
            <person name="Hiss M."/>
            <person name="Muchero W."/>
            <person name="Kamisugi Y."/>
            <person name="Saleh O."/>
            <person name="Blanc G."/>
            <person name="Decker E.L."/>
            <person name="van Gessel N."/>
            <person name="Grimwood J."/>
            <person name="Hayes R.D."/>
            <person name="Graham S.W."/>
            <person name="Gunter L.E."/>
            <person name="McDaniel S.F."/>
            <person name="Hoernstein S.N.W."/>
            <person name="Larsson A."/>
            <person name="Li F.W."/>
            <person name="Perroud P.F."/>
            <person name="Phillips J."/>
            <person name="Ranjan P."/>
            <person name="Rokshar D.S."/>
            <person name="Rothfels C.J."/>
            <person name="Schneider L."/>
            <person name="Shu S."/>
            <person name="Stevenson D.W."/>
            <person name="Thummler F."/>
            <person name="Tillich M."/>
            <person name="Villarreal Aguilar J.C."/>
            <person name="Widiez T."/>
            <person name="Wong G.K."/>
            <person name="Wymore A."/>
            <person name="Zhang Y."/>
            <person name="Zimmer A.D."/>
            <person name="Quatrano R.S."/>
            <person name="Mayer K.F.X."/>
            <person name="Goodstein D."/>
            <person name="Casacuberta J.M."/>
            <person name="Vandepoele K."/>
            <person name="Reski R."/>
            <person name="Cuming A.C."/>
            <person name="Tuskan G.A."/>
            <person name="Maumus F."/>
            <person name="Salse J."/>
            <person name="Schmutz J."/>
            <person name="Rensing S.A."/>
        </authorList>
    </citation>
    <scope>NUCLEOTIDE SEQUENCE [LARGE SCALE GENOMIC DNA]</scope>
    <source>
        <strain evidence="4 5">cv. Gransden 2004</strain>
    </source>
</reference>
<dbReference type="Pfam" id="PF25598">
    <property type="entry name" value="ARM_PUB"/>
    <property type="match status" value="1"/>
</dbReference>
<protein>
    <recommendedName>
        <fullName evidence="2">U-box domain-containing protein</fullName>
    </recommendedName>
</protein>
<feature type="region of interest" description="Disordered" evidence="1">
    <location>
        <begin position="80"/>
        <end position="101"/>
    </location>
</feature>
<evidence type="ECO:0000259" key="2">
    <source>
        <dbReference type="Pfam" id="PF25598"/>
    </source>
</evidence>
<sequence>MRNQRSDSRLQQARGTQLFICGIFGNCASSVLSPRTPPGIPDFGKKTAFVWAANDCHLQQQIVDQGRFCERSEIGIPLSVPVPGSPSSGSEGDNACSSSASDRMDHCSVMQEGSSEGRSSITSDVSDFRASDLEELIAEIKAGNCTKMILSSLNKKLSKDHRASRELIRSSGIASCLLSLLLSSNLTLTEERGARYLVDESHTSPVLEDSLAALTILSEDESATRSMATVEFLLVVTWYLCKGSINAKENACLLLEKLSLEEGFKGTMGACPGMMEALNNLMRDENHLKLVKLATKTLLALCLLRENRRRAVEVGAVASLLEMLPWVGSATAEKVLATLELLGTIEEGKAAIIDHALAVPVLVELILKVSDRGTEYAAGTLSMMCSDSIAMREAAVAHGAPTKLLLLIQSDCTARAKRKASQLLKVLHKLWVQDPCNPDIEGTKAIHF</sequence>
<reference evidence="3 5" key="1">
    <citation type="journal article" date="2008" name="Science">
        <title>The Physcomitrella genome reveals evolutionary insights into the conquest of land by plants.</title>
        <authorList>
            <person name="Rensing S."/>
            <person name="Lang D."/>
            <person name="Zimmer A."/>
            <person name="Terry A."/>
            <person name="Salamov A."/>
            <person name="Shapiro H."/>
            <person name="Nishiyama T."/>
            <person name="Perroud P.-F."/>
            <person name="Lindquist E."/>
            <person name="Kamisugi Y."/>
            <person name="Tanahashi T."/>
            <person name="Sakakibara K."/>
            <person name="Fujita T."/>
            <person name="Oishi K."/>
            <person name="Shin-I T."/>
            <person name="Kuroki Y."/>
            <person name="Toyoda A."/>
            <person name="Suzuki Y."/>
            <person name="Hashimoto A."/>
            <person name="Yamaguchi K."/>
            <person name="Sugano A."/>
            <person name="Kohara Y."/>
            <person name="Fujiyama A."/>
            <person name="Anterola A."/>
            <person name="Aoki S."/>
            <person name="Ashton N."/>
            <person name="Barbazuk W.B."/>
            <person name="Barker E."/>
            <person name="Bennetzen J."/>
            <person name="Bezanilla M."/>
            <person name="Blankenship R."/>
            <person name="Cho S.H."/>
            <person name="Dutcher S."/>
            <person name="Estelle M."/>
            <person name="Fawcett J.A."/>
            <person name="Gundlach H."/>
            <person name="Hanada K."/>
            <person name="Heyl A."/>
            <person name="Hicks K.A."/>
            <person name="Hugh J."/>
            <person name="Lohr M."/>
            <person name="Mayer K."/>
            <person name="Melkozernov A."/>
            <person name="Murata T."/>
            <person name="Nelson D."/>
            <person name="Pils B."/>
            <person name="Prigge M."/>
            <person name="Reiss B."/>
            <person name="Renner T."/>
            <person name="Rombauts S."/>
            <person name="Rushton P."/>
            <person name="Sanderfoot A."/>
            <person name="Schween G."/>
            <person name="Shiu S.-H."/>
            <person name="Stueber K."/>
            <person name="Theodoulou F.L."/>
            <person name="Tu H."/>
            <person name="Van de Peer Y."/>
            <person name="Verrier P.J."/>
            <person name="Waters E."/>
            <person name="Wood A."/>
            <person name="Yang L."/>
            <person name="Cove D."/>
            <person name="Cuming A."/>
            <person name="Hasebe M."/>
            <person name="Lucas S."/>
            <person name="Mishler D.B."/>
            <person name="Reski R."/>
            <person name="Grigoriev I."/>
            <person name="Quatrano R.S."/>
            <person name="Boore J.L."/>
        </authorList>
    </citation>
    <scope>NUCLEOTIDE SEQUENCE [LARGE SCALE GENOMIC DNA]</scope>
    <source>
        <strain evidence="4 5">cv. Gransden 2004</strain>
    </source>
</reference>
<dbReference type="PANTHER" id="PTHR47873">
    <property type="entry name" value="ARM REPEAT SUPERFAMILY PROTEIN"/>
    <property type="match status" value="1"/>
</dbReference>